<evidence type="ECO:0000313" key="4">
    <source>
        <dbReference type="Proteomes" id="UP000193495"/>
    </source>
</evidence>
<dbReference type="Proteomes" id="UP000240624">
    <property type="component" value="Unassembled WGS sequence"/>
</dbReference>
<feature type="transmembrane region" description="Helical" evidence="1">
    <location>
        <begin position="108"/>
        <end position="128"/>
    </location>
</feature>
<keyword evidence="5" id="KW-1185">Reference proteome</keyword>
<feature type="transmembrane region" description="Helical" evidence="1">
    <location>
        <begin position="168"/>
        <end position="186"/>
    </location>
</feature>
<dbReference type="EMBL" id="PYGB01000010">
    <property type="protein sequence ID" value="PSK83521.1"/>
    <property type="molecule type" value="Genomic_DNA"/>
</dbReference>
<feature type="transmembrane region" description="Helical" evidence="1">
    <location>
        <begin position="140"/>
        <end position="162"/>
    </location>
</feature>
<dbReference type="Proteomes" id="UP000193495">
    <property type="component" value="Unassembled WGS sequence"/>
</dbReference>
<keyword evidence="1" id="KW-1133">Transmembrane helix</keyword>
<evidence type="ECO:0000313" key="3">
    <source>
        <dbReference type="EMBL" id="SLN64495.1"/>
    </source>
</evidence>
<evidence type="ECO:0000256" key="1">
    <source>
        <dbReference type="SAM" id="Phobius"/>
    </source>
</evidence>
<evidence type="ECO:0000313" key="2">
    <source>
        <dbReference type="EMBL" id="PSK83521.1"/>
    </source>
</evidence>
<dbReference type="EMBL" id="FWFY01000011">
    <property type="protein sequence ID" value="SLN64495.1"/>
    <property type="molecule type" value="Genomic_DNA"/>
</dbReference>
<keyword evidence="1" id="KW-0472">Membrane</keyword>
<feature type="transmembrane region" description="Helical" evidence="1">
    <location>
        <begin position="216"/>
        <end position="234"/>
    </location>
</feature>
<organism evidence="3 4">
    <name type="scientific">Limimaricola soesokkakensis</name>
    <dbReference type="NCBI Taxonomy" id="1343159"/>
    <lineage>
        <taxon>Bacteria</taxon>
        <taxon>Pseudomonadati</taxon>
        <taxon>Pseudomonadota</taxon>
        <taxon>Alphaproteobacteria</taxon>
        <taxon>Rhodobacterales</taxon>
        <taxon>Paracoccaceae</taxon>
        <taxon>Limimaricola</taxon>
    </lineage>
</organism>
<evidence type="ECO:0000313" key="5">
    <source>
        <dbReference type="Proteomes" id="UP000240624"/>
    </source>
</evidence>
<proteinExistence type="predicted"/>
<dbReference type="AlphaFoldDB" id="A0A1X6ZY18"/>
<name>A0A1X6ZY18_9RHOB</name>
<sequence>MRSEGMKTLISWAVLALSLAFAAAPLVTSPFTGFTADQLPNPQIDPPVQPAGWAFSIWGLIYLWLITSAGYGLWRRAAAEDWHRMRLPLLVALAVGVPWLAIANASAIWATITIFIMAAGAIGAFLAAPERDVWLARVPMGLFAGWLSAASFVSLGSTAAGYGLFMGQTGWAILCVILATLLALVVQSRRPRAASYGVTVAWALFAIVVANGLNVPGLVALASLLAILGAVVLARRVTS</sequence>
<feature type="transmembrane region" description="Helical" evidence="1">
    <location>
        <begin position="86"/>
        <end position="102"/>
    </location>
</feature>
<feature type="transmembrane region" description="Helical" evidence="1">
    <location>
        <begin position="52"/>
        <end position="74"/>
    </location>
</feature>
<feature type="transmembrane region" description="Helical" evidence="1">
    <location>
        <begin position="193"/>
        <end position="210"/>
    </location>
</feature>
<reference evidence="2 5" key="2">
    <citation type="submission" date="2018-03" db="EMBL/GenBank/DDBJ databases">
        <title>Genomic Encyclopedia of Archaeal and Bacterial Type Strains, Phase II (KMG-II): from individual species to whole genera.</title>
        <authorList>
            <person name="Goeker M."/>
        </authorList>
    </citation>
    <scope>NUCLEOTIDE SEQUENCE [LARGE SCALE GENOMIC DNA]</scope>
    <source>
        <strain evidence="2 5">DSM 29956</strain>
    </source>
</reference>
<protein>
    <recommendedName>
        <fullName evidence="6">TspO/MBR family protein</fullName>
    </recommendedName>
</protein>
<reference evidence="3 4" key="1">
    <citation type="submission" date="2017-03" db="EMBL/GenBank/DDBJ databases">
        <authorList>
            <person name="Afonso C.L."/>
            <person name="Miller P.J."/>
            <person name="Scott M.A."/>
            <person name="Spackman E."/>
            <person name="Goraichik I."/>
            <person name="Dimitrov K.M."/>
            <person name="Suarez D.L."/>
            <person name="Swayne D.E."/>
        </authorList>
    </citation>
    <scope>NUCLEOTIDE SEQUENCE [LARGE SCALE GENOMIC DNA]</scope>
    <source>
        <strain evidence="3 4">CECT 8367</strain>
    </source>
</reference>
<keyword evidence="1" id="KW-0812">Transmembrane</keyword>
<gene>
    <name evidence="2" type="ORF">CLV79_110102</name>
    <name evidence="3" type="ORF">LOS8367_03166</name>
</gene>
<accession>A0A1X6ZY18</accession>
<evidence type="ECO:0008006" key="6">
    <source>
        <dbReference type="Google" id="ProtNLM"/>
    </source>
</evidence>